<evidence type="ECO:0000313" key="1">
    <source>
        <dbReference type="EMBL" id="KOF69478.1"/>
    </source>
</evidence>
<dbReference type="AlphaFoldDB" id="A0A0L8FXR7"/>
<protein>
    <submittedName>
        <fullName evidence="1">Uncharacterized protein</fullName>
    </submittedName>
</protein>
<accession>A0A0L8FXR7</accession>
<gene>
    <name evidence="1" type="ORF">OCBIM_22004788mg</name>
</gene>
<dbReference type="EMBL" id="KQ425437">
    <property type="protein sequence ID" value="KOF69478.1"/>
    <property type="molecule type" value="Genomic_DNA"/>
</dbReference>
<name>A0A0L8FXR7_OCTBM</name>
<sequence>MEILSNFKSFNFWPLLPPISFHFPNPYLFLSLYIQHFSPPTNTTYAYSSLSIPHFPTFDLVESQLFLRLCALSSPPIPIYISW</sequence>
<organism evidence="1">
    <name type="scientific">Octopus bimaculoides</name>
    <name type="common">California two-spotted octopus</name>
    <dbReference type="NCBI Taxonomy" id="37653"/>
    <lineage>
        <taxon>Eukaryota</taxon>
        <taxon>Metazoa</taxon>
        <taxon>Spiralia</taxon>
        <taxon>Lophotrochozoa</taxon>
        <taxon>Mollusca</taxon>
        <taxon>Cephalopoda</taxon>
        <taxon>Coleoidea</taxon>
        <taxon>Octopodiformes</taxon>
        <taxon>Octopoda</taxon>
        <taxon>Incirrata</taxon>
        <taxon>Octopodidae</taxon>
        <taxon>Octopus</taxon>
    </lineage>
</organism>
<proteinExistence type="predicted"/>
<reference evidence="1" key="1">
    <citation type="submission" date="2015-07" db="EMBL/GenBank/DDBJ databases">
        <title>MeaNS - Measles Nucleotide Surveillance Program.</title>
        <authorList>
            <person name="Tran T."/>
            <person name="Druce J."/>
        </authorList>
    </citation>
    <scope>NUCLEOTIDE SEQUENCE</scope>
    <source>
        <strain evidence="1">UCB-OBI-ISO-001</strain>
        <tissue evidence="1">Gonad</tissue>
    </source>
</reference>